<dbReference type="EMBL" id="DXBE01000029">
    <property type="protein sequence ID" value="HIZ68974.1"/>
    <property type="molecule type" value="Genomic_DNA"/>
</dbReference>
<dbReference type="AlphaFoldDB" id="A0A9D2FX39"/>
<evidence type="ECO:0000313" key="2">
    <source>
        <dbReference type="Proteomes" id="UP000824055"/>
    </source>
</evidence>
<sequence>MRTSFIILVAWLMLMVGCSSIDCPLNNTTHANYRLAGLVTTLVDTLTISTTTTMGEDSVLINRDVDVDSFILPMSYTQPQDVFFVELRDTFGNVTVDQVTVTKENHPHFESVDCNPAYFHTITDVAWTTERIDSIVINNPEVTYDATQPHFLIYFRPAD</sequence>
<evidence type="ECO:0000313" key="1">
    <source>
        <dbReference type="EMBL" id="HIZ68974.1"/>
    </source>
</evidence>
<dbReference type="PROSITE" id="PS51257">
    <property type="entry name" value="PROKAR_LIPOPROTEIN"/>
    <property type="match status" value="1"/>
</dbReference>
<dbReference type="Proteomes" id="UP000824055">
    <property type="component" value="Unassembled WGS sequence"/>
</dbReference>
<evidence type="ECO:0008006" key="3">
    <source>
        <dbReference type="Google" id="ProtNLM"/>
    </source>
</evidence>
<gene>
    <name evidence="1" type="ORF">H9966_03680</name>
</gene>
<reference evidence="1" key="2">
    <citation type="submission" date="2021-04" db="EMBL/GenBank/DDBJ databases">
        <authorList>
            <person name="Gilroy R."/>
        </authorList>
    </citation>
    <scope>NUCLEOTIDE SEQUENCE</scope>
    <source>
        <strain evidence="1">ChiHecec3B27-8219</strain>
    </source>
</reference>
<reference evidence="1" key="1">
    <citation type="journal article" date="2021" name="PeerJ">
        <title>Extensive microbial diversity within the chicken gut microbiome revealed by metagenomics and culture.</title>
        <authorList>
            <person name="Gilroy R."/>
            <person name="Ravi A."/>
            <person name="Getino M."/>
            <person name="Pursley I."/>
            <person name="Horton D.L."/>
            <person name="Alikhan N.F."/>
            <person name="Baker D."/>
            <person name="Gharbi K."/>
            <person name="Hall N."/>
            <person name="Watson M."/>
            <person name="Adriaenssens E.M."/>
            <person name="Foster-Nyarko E."/>
            <person name="Jarju S."/>
            <person name="Secka A."/>
            <person name="Antonio M."/>
            <person name="Oren A."/>
            <person name="Chaudhuri R.R."/>
            <person name="La Ragione R."/>
            <person name="Hildebrand F."/>
            <person name="Pallen M.J."/>
        </authorList>
    </citation>
    <scope>NUCLEOTIDE SEQUENCE</scope>
    <source>
        <strain evidence="1">ChiHecec3B27-8219</strain>
    </source>
</reference>
<comment type="caution">
    <text evidence="1">The sequence shown here is derived from an EMBL/GenBank/DDBJ whole genome shotgun (WGS) entry which is preliminary data.</text>
</comment>
<proteinExistence type="predicted"/>
<accession>A0A9D2FX39</accession>
<dbReference type="Pfam" id="PF20050">
    <property type="entry name" value="DUF6452"/>
    <property type="match status" value="1"/>
</dbReference>
<organism evidence="1 2">
    <name type="scientific">Candidatus Prevotella avicola</name>
    <dbReference type="NCBI Taxonomy" id="2838738"/>
    <lineage>
        <taxon>Bacteria</taxon>
        <taxon>Pseudomonadati</taxon>
        <taxon>Bacteroidota</taxon>
        <taxon>Bacteroidia</taxon>
        <taxon>Bacteroidales</taxon>
        <taxon>Prevotellaceae</taxon>
        <taxon>Prevotella</taxon>
    </lineage>
</organism>
<dbReference type="InterPro" id="IPR045607">
    <property type="entry name" value="DUF6452"/>
</dbReference>
<name>A0A9D2FX39_9BACT</name>
<protein>
    <recommendedName>
        <fullName evidence="3">Lipoprotein</fullName>
    </recommendedName>
</protein>